<dbReference type="EMBL" id="LR796216">
    <property type="protein sequence ID" value="CAB4127771.1"/>
    <property type="molecule type" value="Genomic_DNA"/>
</dbReference>
<sequence>MAFQLNSQNNFDSLFVPAAVQSPNNPTINSTNYVIGQLWVNTVTQESWILVGFDGGQAVWNGTASSGGSGTFTSLTVNPGPTTLNGVTTINGTHDAANTIYLHENAGTAGTILIQSAQGTGAGSIELESLSGGIQIEASGAESPVAISSDTGAVTLVSGLDNTGAIVIQADGGTDTTLLIENTSGTASGSAITAAIGILATEGQIYIQSDLDANNAVTISAQTGDSAGIGILSNGPINISATTEDVGTISLTADDDADTAIALTASNVVGGITSTSGTGGFNVATSGNFSVVTSGTGAAQIFSDGFSVASTGAVSIASSTSTATLQSAEVLTITSTDAVSGAIVITTGIGGGGIQIGNTALTPNLDLGNVVPTVNRTTTIASGDVATAVTDTLNIGTGGVSANASADRVVNIASGNTATGSQIVNVLSGTAATGTATVNISTGTGGGTKAVNLGNVAGGTTITEYGTVNINTSTSTGTTTIGTVGHGGNVSVASLGTITLNSADTTGSDVIIESTGAGGGVAINGGVSTGSTAIGNNTNGAAVSITSNTAGANAITLDASNATGGITATVATSGFNVTGGNLAVTTAAKGVLLPGSVAMLSGAGTPSGSVSAAQGSFFLRTDGSTDITRAYINTDGGTTWTAINTVG</sequence>
<reference evidence="2" key="1">
    <citation type="submission" date="2020-04" db="EMBL/GenBank/DDBJ databases">
        <authorList>
            <person name="Chiriac C."/>
            <person name="Salcher M."/>
            <person name="Ghai R."/>
            <person name="Kavagutti S V."/>
        </authorList>
    </citation>
    <scope>NUCLEOTIDE SEQUENCE</scope>
</reference>
<name>A0A6J5LLL8_9CAUD</name>
<gene>
    <name evidence="2" type="ORF">UFOVP268_50</name>
    <name evidence="1" type="ORF">UFOVP97_32</name>
</gene>
<organism evidence="2">
    <name type="scientific">uncultured Caudovirales phage</name>
    <dbReference type="NCBI Taxonomy" id="2100421"/>
    <lineage>
        <taxon>Viruses</taxon>
        <taxon>Duplodnaviria</taxon>
        <taxon>Heunggongvirae</taxon>
        <taxon>Uroviricota</taxon>
        <taxon>Caudoviricetes</taxon>
        <taxon>Peduoviridae</taxon>
        <taxon>Maltschvirus</taxon>
        <taxon>Maltschvirus maltsch</taxon>
    </lineage>
</organism>
<evidence type="ECO:0000313" key="1">
    <source>
        <dbReference type="EMBL" id="CAB4127771.1"/>
    </source>
</evidence>
<protein>
    <submittedName>
        <fullName evidence="2">Uncharacterized protein</fullName>
    </submittedName>
</protein>
<dbReference type="EMBL" id="LR796286">
    <property type="protein sequence ID" value="CAB4134372.1"/>
    <property type="molecule type" value="Genomic_DNA"/>
</dbReference>
<proteinExistence type="predicted"/>
<accession>A0A6J5LLL8</accession>
<evidence type="ECO:0000313" key="2">
    <source>
        <dbReference type="EMBL" id="CAB4134372.1"/>
    </source>
</evidence>